<evidence type="ECO:0008006" key="5">
    <source>
        <dbReference type="Google" id="ProtNLM"/>
    </source>
</evidence>
<dbReference type="AlphaFoldDB" id="A0A927KBK1"/>
<protein>
    <recommendedName>
        <fullName evidence="5">PASTA domain-containing protein</fullName>
    </recommendedName>
</protein>
<evidence type="ECO:0000256" key="2">
    <source>
        <dbReference type="SAM" id="SignalP"/>
    </source>
</evidence>
<feature type="compositionally biased region" description="Low complexity" evidence="1">
    <location>
        <begin position="33"/>
        <end position="51"/>
    </location>
</feature>
<sequence length="282" mass="29226">MPLSARLLSLVAVGASVVLASCAGEQPSGSFGTDRAATRGAAASAPGDAWPASPPEGHRWVGDRGVVVAVPDWWTTGDTQCLLPVEDTVYVETGAMTDCAAPVPPETHREVSSVAVVPTDLAHGERLVGDLVPDGDVSGQAVLTGEECGWIAERACRTVVAVPSLGVAFAMYVADAGDVDPAVFRDSLTLLPDGWTTVPLALRGGHTPVWGTEPPTTRDYARLLEERGFAVRVEPAEPPDSRTSSLVASLPEGALLDIQPTPGSPIEDGAEVVLTVMPPLPE</sequence>
<dbReference type="PROSITE" id="PS51257">
    <property type="entry name" value="PROKAR_LIPOPROTEIN"/>
    <property type="match status" value="1"/>
</dbReference>
<dbReference type="EMBL" id="JACYXZ010000005">
    <property type="protein sequence ID" value="MBD8871165.1"/>
    <property type="molecule type" value="Genomic_DNA"/>
</dbReference>
<accession>A0A927KBK1</accession>
<name>A0A927KBK1_9ACTN</name>
<feature type="chain" id="PRO_5037647222" description="PASTA domain-containing protein" evidence="2">
    <location>
        <begin position="21"/>
        <end position="282"/>
    </location>
</feature>
<keyword evidence="2" id="KW-0732">Signal</keyword>
<evidence type="ECO:0000313" key="3">
    <source>
        <dbReference type="EMBL" id="MBD8871165.1"/>
    </source>
</evidence>
<evidence type="ECO:0000313" key="4">
    <source>
        <dbReference type="Proteomes" id="UP000616839"/>
    </source>
</evidence>
<feature type="region of interest" description="Disordered" evidence="1">
    <location>
        <begin position="27"/>
        <end position="56"/>
    </location>
</feature>
<proteinExistence type="predicted"/>
<dbReference type="Proteomes" id="UP000616839">
    <property type="component" value="Unassembled WGS sequence"/>
</dbReference>
<evidence type="ECO:0000256" key="1">
    <source>
        <dbReference type="SAM" id="MobiDB-lite"/>
    </source>
</evidence>
<reference evidence="3" key="1">
    <citation type="submission" date="2020-09" db="EMBL/GenBank/DDBJ databases">
        <title>Nocardioides sp. strain MJB4 16S ribosomal RNA gene Genome sequencing and assembly.</title>
        <authorList>
            <person name="Kim I."/>
        </authorList>
    </citation>
    <scope>NUCLEOTIDE SEQUENCE</scope>
    <source>
        <strain evidence="3">MJB4</strain>
    </source>
</reference>
<feature type="signal peptide" evidence="2">
    <location>
        <begin position="1"/>
        <end position="20"/>
    </location>
</feature>
<comment type="caution">
    <text evidence="3">The sequence shown here is derived from an EMBL/GenBank/DDBJ whole genome shotgun (WGS) entry which is preliminary data.</text>
</comment>
<gene>
    <name evidence="3" type="ORF">IE331_16175</name>
</gene>
<keyword evidence="4" id="KW-1185">Reference proteome</keyword>
<organism evidence="3 4">
    <name type="scientific">Nocardioides donggukensis</name>
    <dbReference type="NCBI Taxonomy" id="2774019"/>
    <lineage>
        <taxon>Bacteria</taxon>
        <taxon>Bacillati</taxon>
        <taxon>Actinomycetota</taxon>
        <taxon>Actinomycetes</taxon>
        <taxon>Propionibacteriales</taxon>
        <taxon>Nocardioidaceae</taxon>
        <taxon>Nocardioides</taxon>
    </lineage>
</organism>
<dbReference type="RefSeq" id="WP_192144493.1">
    <property type="nucleotide sequence ID" value="NZ_JACYXZ010000005.1"/>
</dbReference>